<comment type="subcellular location">
    <subcellularLocation>
        <location evidence="1">Nucleus</location>
    </subcellularLocation>
</comment>
<dbReference type="Pfam" id="PF13191">
    <property type="entry name" value="AAA_16"/>
    <property type="match status" value="1"/>
</dbReference>
<keyword evidence="3" id="KW-0235">DNA replication</keyword>
<evidence type="ECO:0000256" key="3">
    <source>
        <dbReference type="ARBA" id="ARBA00022705"/>
    </source>
</evidence>
<dbReference type="VEuPathDB" id="FungiDB:AMAG_06681"/>
<evidence type="ECO:0000256" key="1">
    <source>
        <dbReference type="ARBA" id="ARBA00004123"/>
    </source>
</evidence>
<feature type="domain" description="Orc1-like AAA ATPase" evidence="6">
    <location>
        <begin position="15"/>
        <end position="178"/>
    </location>
</feature>
<dbReference type="Gene3D" id="3.40.50.300">
    <property type="entry name" value="P-loop containing nucleotide triphosphate hydrolases"/>
    <property type="match status" value="1"/>
</dbReference>
<reference evidence="9" key="2">
    <citation type="submission" date="2009-11" db="EMBL/GenBank/DDBJ databases">
        <title>The Genome Sequence of Allomyces macrogynus strain ATCC 38327.</title>
        <authorList>
            <consortium name="The Broad Institute Genome Sequencing Platform"/>
            <person name="Russ C."/>
            <person name="Cuomo C."/>
            <person name="Shea T."/>
            <person name="Young S.K."/>
            <person name="Zeng Q."/>
            <person name="Koehrsen M."/>
            <person name="Haas B."/>
            <person name="Borodovsky M."/>
            <person name="Guigo R."/>
            <person name="Alvarado L."/>
            <person name="Berlin A."/>
            <person name="Borenstein D."/>
            <person name="Chen Z."/>
            <person name="Engels R."/>
            <person name="Freedman E."/>
            <person name="Gellesch M."/>
            <person name="Goldberg J."/>
            <person name="Griggs A."/>
            <person name="Gujja S."/>
            <person name="Heiman D."/>
            <person name="Hepburn T."/>
            <person name="Howarth C."/>
            <person name="Jen D."/>
            <person name="Larson L."/>
            <person name="Lewis B."/>
            <person name="Mehta T."/>
            <person name="Park D."/>
            <person name="Pearson M."/>
            <person name="Roberts A."/>
            <person name="Saif S."/>
            <person name="Shenoy N."/>
            <person name="Sisk P."/>
            <person name="Stolte C."/>
            <person name="Sykes S."/>
            <person name="Walk T."/>
            <person name="White J."/>
            <person name="Yandava C."/>
            <person name="Burger G."/>
            <person name="Gray M.W."/>
            <person name="Holland P.W.H."/>
            <person name="King N."/>
            <person name="Lang F.B.F."/>
            <person name="Roger A.J."/>
            <person name="Ruiz-Trillo I."/>
            <person name="Lander E."/>
            <person name="Nusbaum C."/>
        </authorList>
    </citation>
    <scope>NUCLEOTIDE SEQUENCE [LARGE SCALE GENOMIC DNA]</scope>
    <source>
        <strain evidence="9">ATCC 38327</strain>
    </source>
</reference>
<dbReference type="GO" id="GO:0003688">
    <property type="term" value="F:DNA replication origin binding"/>
    <property type="evidence" value="ECO:0007669"/>
    <property type="project" value="TreeGrafter"/>
</dbReference>
<dbReference type="eggNOG" id="KOG2228">
    <property type="taxonomic scope" value="Eukaryota"/>
</dbReference>
<dbReference type="Proteomes" id="UP000054350">
    <property type="component" value="Unassembled WGS sequence"/>
</dbReference>
<evidence type="ECO:0000313" key="8">
    <source>
        <dbReference type="EMBL" id="KNE60920.1"/>
    </source>
</evidence>
<dbReference type="SUPFAM" id="SSF52540">
    <property type="entry name" value="P-loop containing nucleoside triphosphate hydrolases"/>
    <property type="match status" value="1"/>
</dbReference>
<keyword evidence="5" id="KW-0539">Nucleus</keyword>
<comment type="similarity">
    <text evidence="2">Belongs to the ORC4 family.</text>
</comment>
<dbReference type="Pfam" id="PF14629">
    <property type="entry name" value="ORC4_C"/>
    <property type="match status" value="1"/>
</dbReference>
<feature type="domain" description="Origin recognition complex subunit 4 C-terminal" evidence="7">
    <location>
        <begin position="229"/>
        <end position="367"/>
    </location>
</feature>
<accession>A0A0L0SEU9</accession>
<dbReference type="STRING" id="578462.A0A0L0SEU9"/>
<dbReference type="InterPro" id="IPR041664">
    <property type="entry name" value="AAA_16"/>
</dbReference>
<dbReference type="GO" id="GO:0006270">
    <property type="term" value="P:DNA replication initiation"/>
    <property type="evidence" value="ECO:0007669"/>
    <property type="project" value="TreeGrafter"/>
</dbReference>
<dbReference type="GO" id="GO:0005664">
    <property type="term" value="C:nuclear origin of replication recognition complex"/>
    <property type="evidence" value="ECO:0007669"/>
    <property type="project" value="TreeGrafter"/>
</dbReference>
<dbReference type="InterPro" id="IPR032705">
    <property type="entry name" value="ORC4_C"/>
</dbReference>
<proteinExistence type="inferred from homology"/>
<dbReference type="OrthoDB" id="343623at2759"/>
<evidence type="ECO:0000259" key="6">
    <source>
        <dbReference type="Pfam" id="PF13191"/>
    </source>
</evidence>
<keyword evidence="9" id="KW-1185">Reference proteome</keyword>
<dbReference type="InterPro" id="IPR016527">
    <property type="entry name" value="ORC4"/>
</dbReference>
<name>A0A0L0SEU9_ALLM3</name>
<dbReference type="PANTHER" id="PTHR12087">
    <property type="entry name" value="ORIGIN RECOGNITION COMPLEX SUBUNIT 4"/>
    <property type="match status" value="1"/>
</dbReference>
<protein>
    <submittedName>
        <fullName evidence="8">Uncharacterized protein</fullName>
    </submittedName>
</protein>
<gene>
    <name evidence="8" type="ORF">AMAG_06681</name>
</gene>
<reference evidence="8 9" key="1">
    <citation type="submission" date="2009-11" db="EMBL/GenBank/DDBJ databases">
        <title>Annotation of Allomyces macrogynus ATCC 38327.</title>
        <authorList>
            <consortium name="The Broad Institute Genome Sequencing Platform"/>
            <person name="Russ C."/>
            <person name="Cuomo C."/>
            <person name="Burger G."/>
            <person name="Gray M.W."/>
            <person name="Holland P.W.H."/>
            <person name="King N."/>
            <person name="Lang F.B.F."/>
            <person name="Roger A.J."/>
            <person name="Ruiz-Trillo I."/>
            <person name="Young S.K."/>
            <person name="Zeng Q."/>
            <person name="Gargeya S."/>
            <person name="Fitzgerald M."/>
            <person name="Haas B."/>
            <person name="Abouelleil A."/>
            <person name="Alvarado L."/>
            <person name="Arachchi H.M."/>
            <person name="Berlin A."/>
            <person name="Chapman S.B."/>
            <person name="Gearin G."/>
            <person name="Goldberg J."/>
            <person name="Griggs A."/>
            <person name="Gujja S."/>
            <person name="Hansen M."/>
            <person name="Heiman D."/>
            <person name="Howarth C."/>
            <person name="Larimer J."/>
            <person name="Lui A."/>
            <person name="MacDonald P.J.P."/>
            <person name="McCowen C."/>
            <person name="Montmayeur A."/>
            <person name="Murphy C."/>
            <person name="Neiman D."/>
            <person name="Pearson M."/>
            <person name="Priest M."/>
            <person name="Roberts A."/>
            <person name="Saif S."/>
            <person name="Shea T."/>
            <person name="Sisk P."/>
            <person name="Stolte C."/>
            <person name="Sykes S."/>
            <person name="Wortman J."/>
            <person name="Nusbaum C."/>
            <person name="Birren B."/>
        </authorList>
    </citation>
    <scope>NUCLEOTIDE SEQUENCE [LARGE SCALE GENOMIC DNA]</scope>
    <source>
        <strain evidence="8 9">ATCC 38327</strain>
    </source>
</reference>
<organism evidence="8 9">
    <name type="scientific">Allomyces macrogynus (strain ATCC 38327)</name>
    <name type="common">Allomyces javanicus var. macrogynus</name>
    <dbReference type="NCBI Taxonomy" id="578462"/>
    <lineage>
        <taxon>Eukaryota</taxon>
        <taxon>Fungi</taxon>
        <taxon>Fungi incertae sedis</taxon>
        <taxon>Blastocladiomycota</taxon>
        <taxon>Blastocladiomycetes</taxon>
        <taxon>Blastocladiales</taxon>
        <taxon>Blastocladiaceae</taxon>
        <taxon>Allomyces</taxon>
    </lineage>
</organism>
<evidence type="ECO:0000256" key="5">
    <source>
        <dbReference type="ARBA" id="ARBA00023242"/>
    </source>
</evidence>
<keyword evidence="4" id="KW-0238">DNA-binding</keyword>
<evidence type="ECO:0000256" key="2">
    <source>
        <dbReference type="ARBA" id="ARBA00005334"/>
    </source>
</evidence>
<evidence type="ECO:0000256" key="4">
    <source>
        <dbReference type="ARBA" id="ARBA00023125"/>
    </source>
</evidence>
<evidence type="ECO:0000313" key="9">
    <source>
        <dbReference type="Proteomes" id="UP000054350"/>
    </source>
</evidence>
<dbReference type="EMBL" id="GG745337">
    <property type="protein sequence ID" value="KNE60920.1"/>
    <property type="molecule type" value="Genomic_DNA"/>
</dbReference>
<dbReference type="InterPro" id="IPR027417">
    <property type="entry name" value="P-loop_NTPase"/>
</dbReference>
<sequence>MSRKQQILEHFAGKELVGLDDQMRQLRSLLERTILDKESNSMLLLGPHGCGKSLLVNVALREIDERLAADDENDNEETTGPRYRLLTLNGLVHPNEQTAFRDLARQLAVETSDFDGHHDAFASNADALTWLTTTLRSAPTHVPLVIVLDMFESFTAHPRQTLLYTLFDAVQSQQMPMAMIGMSTRLDVVSALEKRVRSRFSHRVLVVPPLDLADFTSAVTHPFRTDPITKSPDFQAIIQHVHGTTASLPDMHAILFPAVAALGPKPTAKLDLARVQSGYAAWCAVHAPSTAHWTFLHLALLGAVRVLGKSGHAAVTFEMVYDAYKDWARKQPLAAGTPVFKKLVAYKAFAELVEQGVLVAQGAKSVLREYTVIGLGVPSATVAEWARDHQASVKALMQWV</sequence>
<evidence type="ECO:0000259" key="7">
    <source>
        <dbReference type="Pfam" id="PF14629"/>
    </source>
</evidence>
<dbReference type="AlphaFoldDB" id="A0A0L0SEU9"/>
<dbReference type="PANTHER" id="PTHR12087:SF0">
    <property type="entry name" value="ORIGIN RECOGNITION COMPLEX SUBUNIT 4"/>
    <property type="match status" value="1"/>
</dbReference>